<protein>
    <submittedName>
        <fullName evidence="2">ECF sigma factor</fullName>
    </submittedName>
</protein>
<proteinExistence type="predicted"/>
<dbReference type="Proteomes" id="UP000319383">
    <property type="component" value="Chromosome"/>
</dbReference>
<dbReference type="RefSeq" id="WP_145379335.1">
    <property type="nucleotide sequence ID" value="NZ_CP036276.1"/>
</dbReference>
<organism evidence="2 3">
    <name type="scientific">Symmachiella dynata</name>
    <dbReference type="NCBI Taxonomy" id="2527995"/>
    <lineage>
        <taxon>Bacteria</taxon>
        <taxon>Pseudomonadati</taxon>
        <taxon>Planctomycetota</taxon>
        <taxon>Planctomycetia</taxon>
        <taxon>Planctomycetales</taxon>
        <taxon>Planctomycetaceae</taxon>
        <taxon>Symmachiella</taxon>
    </lineage>
</organism>
<dbReference type="AlphaFoldDB" id="A0A517ZWJ1"/>
<evidence type="ECO:0000313" key="3">
    <source>
        <dbReference type="Proteomes" id="UP000319383"/>
    </source>
</evidence>
<dbReference type="InterPro" id="IPR053812">
    <property type="entry name" value="HTH_Sigma70_ECF-like"/>
</dbReference>
<dbReference type="Gene3D" id="1.10.1740.10">
    <property type="match status" value="1"/>
</dbReference>
<accession>A0A517ZWJ1</accession>
<reference evidence="2 3" key="1">
    <citation type="submission" date="2019-02" db="EMBL/GenBank/DDBJ databases">
        <title>Deep-cultivation of Planctomycetes and their phenomic and genomic characterization uncovers novel biology.</title>
        <authorList>
            <person name="Wiegand S."/>
            <person name="Jogler M."/>
            <person name="Boedeker C."/>
            <person name="Pinto D."/>
            <person name="Vollmers J."/>
            <person name="Rivas-Marin E."/>
            <person name="Kohn T."/>
            <person name="Peeters S.H."/>
            <person name="Heuer A."/>
            <person name="Rast P."/>
            <person name="Oberbeckmann S."/>
            <person name="Bunk B."/>
            <person name="Jeske O."/>
            <person name="Meyerdierks A."/>
            <person name="Storesund J.E."/>
            <person name="Kallscheuer N."/>
            <person name="Luecker S."/>
            <person name="Lage O.M."/>
            <person name="Pohl T."/>
            <person name="Merkel B.J."/>
            <person name="Hornburger P."/>
            <person name="Mueller R.-W."/>
            <person name="Bruemmer F."/>
            <person name="Labrenz M."/>
            <person name="Spormann A.M."/>
            <person name="Op den Camp H."/>
            <person name="Overmann J."/>
            <person name="Amann R."/>
            <person name="Jetten M.S.M."/>
            <person name="Mascher T."/>
            <person name="Medema M.H."/>
            <person name="Devos D.P."/>
            <person name="Kaster A.-K."/>
            <person name="Ovreas L."/>
            <person name="Rohde M."/>
            <person name="Galperin M.Y."/>
            <person name="Jogler C."/>
        </authorList>
    </citation>
    <scope>NUCLEOTIDE SEQUENCE [LARGE SCALE GENOMIC DNA]</scope>
    <source>
        <strain evidence="2 3">Mal52</strain>
    </source>
</reference>
<sequence length="211" mass="24097">MSNNFSADDSVVGWIEGLKQKDEHSAQQLWERYFSRLTALAGSKLPGHIRRDFDEEDVALSAFHSMCRGVRQDRFPDLKDRDNLWSLLVVITARKVSHQLRERSAKKRGEGATRGESIFEVDVNAMMAGIDRVIGNTPTPDFALQVSEESERLMGMLPDDSFREVARLKFEGYSNEEIAQLSGQSLRTVVRRMSLIRKLWNSEFESEMPAE</sequence>
<dbReference type="GO" id="GO:0003700">
    <property type="term" value="F:DNA-binding transcription factor activity"/>
    <property type="evidence" value="ECO:0007669"/>
    <property type="project" value="InterPro"/>
</dbReference>
<evidence type="ECO:0000313" key="2">
    <source>
        <dbReference type="EMBL" id="QDU46810.1"/>
    </source>
</evidence>
<keyword evidence="3" id="KW-1185">Reference proteome</keyword>
<dbReference type="KEGG" id="sdyn:Mal52_53320"/>
<dbReference type="Pfam" id="PF07638">
    <property type="entry name" value="Sigma70_ECF"/>
    <property type="match status" value="1"/>
</dbReference>
<feature type="domain" description="RNA polymerase sigma-70 ECF-like HTH" evidence="1">
    <location>
        <begin position="10"/>
        <end position="203"/>
    </location>
</feature>
<evidence type="ECO:0000259" key="1">
    <source>
        <dbReference type="Pfam" id="PF07638"/>
    </source>
</evidence>
<dbReference type="SUPFAM" id="SSF88946">
    <property type="entry name" value="Sigma2 domain of RNA polymerase sigma factors"/>
    <property type="match status" value="1"/>
</dbReference>
<dbReference type="EMBL" id="CP036276">
    <property type="protein sequence ID" value="QDU46810.1"/>
    <property type="molecule type" value="Genomic_DNA"/>
</dbReference>
<dbReference type="InterPro" id="IPR013324">
    <property type="entry name" value="RNA_pol_sigma_r3/r4-like"/>
</dbReference>
<dbReference type="InterPro" id="IPR013325">
    <property type="entry name" value="RNA_pol_sigma_r2"/>
</dbReference>
<dbReference type="SUPFAM" id="SSF88659">
    <property type="entry name" value="Sigma3 and sigma4 domains of RNA polymerase sigma factors"/>
    <property type="match status" value="1"/>
</dbReference>
<dbReference type="InterPro" id="IPR036388">
    <property type="entry name" value="WH-like_DNA-bd_sf"/>
</dbReference>
<name>A0A517ZWJ1_9PLAN</name>
<dbReference type="GO" id="GO:0006352">
    <property type="term" value="P:DNA-templated transcription initiation"/>
    <property type="evidence" value="ECO:0007669"/>
    <property type="project" value="InterPro"/>
</dbReference>
<dbReference type="Gene3D" id="1.10.10.10">
    <property type="entry name" value="Winged helix-like DNA-binding domain superfamily/Winged helix DNA-binding domain"/>
    <property type="match status" value="1"/>
</dbReference>
<gene>
    <name evidence="2" type="ORF">Mal52_53320</name>
</gene>